<sequence>MNDKTDASADALASSTWLAVVRAYQTCNRRYEELLALHGLSAAQFDTMDAVHRLGADALPKRIAETLLVTRGNVTGLLRRLEKAGLLRLQAHESDGRSRVARLTEVGRRLHREALRSTRAFVRAQLAPFSREDLDQTHATMNTMHFHLLGLDVAAIHQAAQQAHEKESWT</sequence>
<evidence type="ECO:0000256" key="3">
    <source>
        <dbReference type="ARBA" id="ARBA00023163"/>
    </source>
</evidence>
<name>A0A0K0XVG2_9GAMM</name>
<dbReference type="PROSITE" id="PS50995">
    <property type="entry name" value="HTH_MARR_2"/>
    <property type="match status" value="1"/>
</dbReference>
<dbReference type="GO" id="GO:0006950">
    <property type="term" value="P:response to stress"/>
    <property type="evidence" value="ECO:0007669"/>
    <property type="project" value="TreeGrafter"/>
</dbReference>
<keyword evidence="2" id="KW-0238">DNA-binding</keyword>
<dbReference type="SMART" id="SM00347">
    <property type="entry name" value="HTH_MARR"/>
    <property type="match status" value="1"/>
</dbReference>
<keyword evidence="5" id="KW-1185">Reference proteome</keyword>
<accession>A0A0K0XVG2</accession>
<proteinExistence type="predicted"/>
<dbReference type="PROSITE" id="PS01117">
    <property type="entry name" value="HTH_MARR_1"/>
    <property type="match status" value="1"/>
</dbReference>
<dbReference type="InterPro" id="IPR039422">
    <property type="entry name" value="MarR/SlyA-like"/>
</dbReference>
<dbReference type="Gene3D" id="1.10.10.10">
    <property type="entry name" value="Winged helix-like DNA-binding domain superfamily/Winged helix DNA-binding domain"/>
    <property type="match status" value="1"/>
</dbReference>
<evidence type="ECO:0000256" key="1">
    <source>
        <dbReference type="ARBA" id="ARBA00023015"/>
    </source>
</evidence>
<dbReference type="InterPro" id="IPR023187">
    <property type="entry name" value="Tscrpt_reg_MarR-type_CS"/>
</dbReference>
<protein>
    <submittedName>
        <fullName evidence="4">Uncharacterized protein</fullName>
    </submittedName>
</protein>
<dbReference type="STRING" id="1579979.WM2015_1238"/>
<keyword evidence="3" id="KW-0804">Transcription</keyword>
<dbReference type="EMBL" id="CP012154">
    <property type="protein sequence ID" value="AKS41612.1"/>
    <property type="molecule type" value="Genomic_DNA"/>
</dbReference>
<dbReference type="PANTHER" id="PTHR33164:SF43">
    <property type="entry name" value="HTH-TYPE TRANSCRIPTIONAL REPRESSOR YETL"/>
    <property type="match status" value="1"/>
</dbReference>
<dbReference type="Proteomes" id="UP000066624">
    <property type="component" value="Chromosome"/>
</dbReference>
<gene>
    <name evidence="4" type="ORF">WM2015_1238</name>
</gene>
<dbReference type="InterPro" id="IPR036390">
    <property type="entry name" value="WH_DNA-bd_sf"/>
</dbReference>
<evidence type="ECO:0000256" key="2">
    <source>
        <dbReference type="ARBA" id="ARBA00023125"/>
    </source>
</evidence>
<keyword evidence="1" id="KW-0805">Transcription regulation</keyword>
<evidence type="ECO:0000313" key="5">
    <source>
        <dbReference type="Proteomes" id="UP000066624"/>
    </source>
</evidence>
<evidence type="ECO:0000313" key="4">
    <source>
        <dbReference type="EMBL" id="AKS41612.1"/>
    </source>
</evidence>
<dbReference type="SUPFAM" id="SSF46785">
    <property type="entry name" value="Winged helix' DNA-binding domain"/>
    <property type="match status" value="1"/>
</dbReference>
<dbReference type="RefSeq" id="WP_049725240.1">
    <property type="nucleotide sequence ID" value="NZ_CP012154.1"/>
</dbReference>
<dbReference type="InterPro" id="IPR000835">
    <property type="entry name" value="HTH_MarR-typ"/>
</dbReference>
<dbReference type="GO" id="GO:0003677">
    <property type="term" value="F:DNA binding"/>
    <property type="evidence" value="ECO:0007669"/>
    <property type="project" value="UniProtKB-KW"/>
</dbReference>
<dbReference type="InterPro" id="IPR036388">
    <property type="entry name" value="WH-like_DNA-bd_sf"/>
</dbReference>
<dbReference type="PRINTS" id="PR00598">
    <property type="entry name" value="HTHMARR"/>
</dbReference>
<dbReference type="Pfam" id="PF12802">
    <property type="entry name" value="MarR_2"/>
    <property type="match status" value="1"/>
</dbReference>
<dbReference type="AlphaFoldDB" id="A0A0K0XVG2"/>
<reference evidence="4 5" key="1">
    <citation type="submission" date="2015-07" db="EMBL/GenBank/DDBJ databases">
        <authorList>
            <person name="Noorani M."/>
        </authorList>
    </citation>
    <scope>NUCLEOTIDE SEQUENCE [LARGE SCALE GENOMIC DNA]</scope>
    <source>
        <strain evidence="4 5">KCTC 42284</strain>
    </source>
</reference>
<dbReference type="PANTHER" id="PTHR33164">
    <property type="entry name" value="TRANSCRIPTIONAL REGULATOR, MARR FAMILY"/>
    <property type="match status" value="1"/>
</dbReference>
<dbReference type="KEGG" id="wma:WM2015_1238"/>
<organism evidence="4 5">
    <name type="scientific">Wenzhouxiangella marina</name>
    <dbReference type="NCBI Taxonomy" id="1579979"/>
    <lineage>
        <taxon>Bacteria</taxon>
        <taxon>Pseudomonadati</taxon>
        <taxon>Pseudomonadota</taxon>
        <taxon>Gammaproteobacteria</taxon>
        <taxon>Chromatiales</taxon>
        <taxon>Wenzhouxiangellaceae</taxon>
        <taxon>Wenzhouxiangella</taxon>
    </lineage>
</organism>
<dbReference type="OrthoDB" id="9806864at2"/>
<dbReference type="GO" id="GO:0003700">
    <property type="term" value="F:DNA-binding transcription factor activity"/>
    <property type="evidence" value="ECO:0007669"/>
    <property type="project" value="InterPro"/>
</dbReference>